<dbReference type="KEGG" id="sfk:KY5_6018"/>
<dbReference type="RefSeq" id="WP_098245239.1">
    <property type="nucleotide sequence ID" value="NZ_CP022685.1"/>
</dbReference>
<dbReference type="InterPro" id="IPR036291">
    <property type="entry name" value="NAD(P)-bd_dom_sf"/>
</dbReference>
<dbReference type="EC" id="4.3.1.12" evidence="2"/>
<feature type="region of interest" description="Disordered" evidence="1">
    <location>
        <begin position="126"/>
        <end position="145"/>
    </location>
</feature>
<feature type="compositionally biased region" description="Low complexity" evidence="1">
    <location>
        <begin position="134"/>
        <end position="143"/>
    </location>
</feature>
<dbReference type="Gene3D" id="3.40.50.720">
    <property type="entry name" value="NAD(P)-binding Rossmann-like Domain"/>
    <property type="match status" value="1"/>
</dbReference>
<organism evidence="2 3">
    <name type="scientific">Streptomyces formicae</name>
    <dbReference type="NCBI Taxonomy" id="1616117"/>
    <lineage>
        <taxon>Bacteria</taxon>
        <taxon>Bacillati</taxon>
        <taxon>Actinomycetota</taxon>
        <taxon>Actinomycetes</taxon>
        <taxon>Kitasatosporales</taxon>
        <taxon>Streptomycetaceae</taxon>
        <taxon>Streptomyces</taxon>
    </lineage>
</organism>
<evidence type="ECO:0000313" key="3">
    <source>
        <dbReference type="Proteomes" id="UP000221011"/>
    </source>
</evidence>
<dbReference type="AlphaFoldDB" id="A0A291QHP5"/>
<proteinExistence type="predicted"/>
<protein>
    <submittedName>
        <fullName evidence="2">Ornithine cyclodeaminase</fullName>
        <ecNumber evidence="2">4.3.1.12</ecNumber>
    </submittedName>
</protein>
<evidence type="ECO:0000256" key="1">
    <source>
        <dbReference type="SAM" id="MobiDB-lite"/>
    </source>
</evidence>
<keyword evidence="3" id="KW-1185">Reference proteome</keyword>
<accession>A0A291QHP5</accession>
<keyword evidence="2" id="KW-0456">Lyase</keyword>
<dbReference type="Proteomes" id="UP000221011">
    <property type="component" value="Chromosome"/>
</dbReference>
<dbReference type="GO" id="GO:0008473">
    <property type="term" value="F:ornithine cyclodeaminase activity"/>
    <property type="evidence" value="ECO:0007669"/>
    <property type="project" value="UniProtKB-EC"/>
</dbReference>
<sequence>MSPFPRLRLTTGEAESAVRGLDAVDVVREALTMPSGATGEESVMRFDAAADELLLYDRVTRQEWRLPASTAVRLWRACLCAAAARAFVAPGVITAGVIGAEAMDNASLVLLSRALPGLSHVALYDDGAPGPDGGTRPPRSVRGVRGGDDEVALALMRSARDALLGADLVVLASNATCVAGEWLARGTVLVNASAQDVTDDLHKEVAHLVVDDPRLLSLAPGRRAARMTEPPTRLGQLLGVGAVLRRHRDDTVLVDLYGAGLHQQWFVTRLCRSAHVRGLGRRCGR</sequence>
<reference evidence="2 3" key="1">
    <citation type="submission" date="2017-08" db="EMBL/GenBank/DDBJ databases">
        <title>Complete Genome Sequence of Streptomyces formicae KY5, the formicamycin producer.</title>
        <authorList>
            <person name="Holmes N.A."/>
            <person name="Devine R."/>
            <person name="Qin Z."/>
            <person name="Seipke R.F."/>
            <person name="Wilkinson B."/>
            <person name="Hutchings M.I."/>
        </authorList>
    </citation>
    <scope>NUCLEOTIDE SEQUENCE [LARGE SCALE GENOMIC DNA]</scope>
    <source>
        <strain evidence="2 3">KY5</strain>
    </source>
</reference>
<evidence type="ECO:0000313" key="2">
    <source>
        <dbReference type="EMBL" id="ATL31036.1"/>
    </source>
</evidence>
<name>A0A291QHP5_9ACTN</name>
<dbReference type="SUPFAM" id="SSF51735">
    <property type="entry name" value="NAD(P)-binding Rossmann-fold domains"/>
    <property type="match status" value="1"/>
</dbReference>
<gene>
    <name evidence="2" type="ORF">KY5_6018</name>
</gene>
<dbReference type="EMBL" id="CP022685">
    <property type="protein sequence ID" value="ATL31036.1"/>
    <property type="molecule type" value="Genomic_DNA"/>
</dbReference>